<evidence type="ECO:0000313" key="1">
    <source>
        <dbReference type="EMBL" id="MPM67354.1"/>
    </source>
</evidence>
<dbReference type="InterPro" id="IPR024218">
    <property type="entry name" value="DUF3867"/>
</dbReference>
<dbReference type="Pfam" id="PF12983">
    <property type="entry name" value="DUF3867"/>
    <property type="match status" value="1"/>
</dbReference>
<proteinExistence type="predicted"/>
<accession>A0A645C060</accession>
<dbReference type="AlphaFoldDB" id="A0A645C060"/>
<organism evidence="1">
    <name type="scientific">bioreactor metagenome</name>
    <dbReference type="NCBI Taxonomy" id="1076179"/>
    <lineage>
        <taxon>unclassified sequences</taxon>
        <taxon>metagenomes</taxon>
        <taxon>ecological metagenomes</taxon>
    </lineage>
</organism>
<protein>
    <recommendedName>
        <fullName evidence="2">DUF3867 domain-containing protein</fullName>
    </recommendedName>
</protein>
<gene>
    <name evidence="1" type="ORF">SDC9_114276</name>
</gene>
<name>A0A645C060_9ZZZZ</name>
<dbReference type="EMBL" id="VSSQ01021641">
    <property type="protein sequence ID" value="MPM67354.1"/>
    <property type="molecule type" value="Genomic_DNA"/>
</dbReference>
<reference evidence="1" key="1">
    <citation type="submission" date="2019-08" db="EMBL/GenBank/DDBJ databases">
        <authorList>
            <person name="Kucharzyk K."/>
            <person name="Murdoch R.W."/>
            <person name="Higgins S."/>
            <person name="Loffler F."/>
        </authorList>
    </citation>
    <scope>NUCLEOTIDE SEQUENCE</scope>
</reference>
<comment type="caution">
    <text evidence="1">The sequence shown here is derived from an EMBL/GenBank/DDBJ whole genome shotgun (WGS) entry which is preliminary data.</text>
</comment>
<sequence length="199" mass="23492">MSDDRIIDFNELKNKVKDSDVDKFENYMYDLYFSVADGSMTMSQFTSKIYEYMRENNISQEKFLKMQNKLMERYGVDPTELDQQVRNLGLNPNNLSFDDLNKFNPTNNTQSTINEIKEKIDNDIDKNSDFYKKYNKDLESKELIITFLKSEVNDMKIIIEKEIVTLISEGSINLVDAQLNELLLSYKSIYNKKIKNNYL</sequence>
<evidence type="ECO:0008006" key="2">
    <source>
        <dbReference type="Google" id="ProtNLM"/>
    </source>
</evidence>